<proteinExistence type="predicted"/>
<dbReference type="OrthoDB" id="976756at2"/>
<keyword evidence="1" id="KW-1133">Transmembrane helix</keyword>
<keyword evidence="1" id="KW-0812">Transmembrane</keyword>
<dbReference type="Proteomes" id="UP000199513">
    <property type="component" value="Unassembled WGS sequence"/>
</dbReference>
<organism evidence="2 3">
    <name type="scientific">Thermoflexibacter ruber</name>
    <dbReference type="NCBI Taxonomy" id="1003"/>
    <lineage>
        <taxon>Bacteria</taxon>
        <taxon>Pseudomonadati</taxon>
        <taxon>Bacteroidota</taxon>
        <taxon>Cytophagia</taxon>
        <taxon>Cytophagales</taxon>
        <taxon>Thermoflexibacteraceae</taxon>
        <taxon>Thermoflexibacter</taxon>
    </lineage>
</organism>
<accession>A0A1I2K3L3</accession>
<feature type="transmembrane region" description="Helical" evidence="1">
    <location>
        <begin position="5"/>
        <end position="26"/>
    </location>
</feature>
<name>A0A1I2K3L3_9BACT</name>
<evidence type="ECO:0000313" key="2">
    <source>
        <dbReference type="EMBL" id="SFF61785.1"/>
    </source>
</evidence>
<gene>
    <name evidence="2" type="ORF">SAMN04488541_10852</name>
</gene>
<evidence type="ECO:0000256" key="1">
    <source>
        <dbReference type="SAM" id="Phobius"/>
    </source>
</evidence>
<evidence type="ECO:0000313" key="3">
    <source>
        <dbReference type="Proteomes" id="UP000199513"/>
    </source>
</evidence>
<dbReference type="STRING" id="1003.SAMN04488541_10852"/>
<evidence type="ECO:0008006" key="4">
    <source>
        <dbReference type="Google" id="ProtNLM"/>
    </source>
</evidence>
<keyword evidence="3" id="KW-1185">Reference proteome</keyword>
<protein>
    <recommendedName>
        <fullName evidence="4">RHS repeat-associated core domain-containing protein</fullName>
    </recommendedName>
</protein>
<sequence>MKRRFYLIFSILTVAIIAAYFSFQYFNQAKQEPEMVLDFGKEGTEMRRMETKNLSPYAIFGDSSVVLMTEAERTGINYLEIPNRNKNSQVKRMVVDMRTGMISLIDKQGKIFEQFFMSATNIARFLSVDPHAENYTGWTPYNFVANNPLSIIDPDGRDWVISHNKETNHYTFAFRGQILNETGKEIKNLDKMANEMLAGLAEVFTGKGEGISWSFDLENSYLKVANAESDLSATDHAVRIVSNGTVIAGDRIGGGKAGFGSQAIYLNESILGNREAMQAGNDPKSKNWNARGLTSNGQLLAKYIFAHEAGHTAYLPHITKSKAEVGRDYIPESYFANNETGNPYTSGKNIMSDYKTSLPYVAPVLTPRQIQVINSRYNAGMLNNGLQRIGASNPFIRDY</sequence>
<dbReference type="RefSeq" id="WP_091549573.1">
    <property type="nucleotide sequence ID" value="NZ_FONY01000085.1"/>
</dbReference>
<reference evidence="2 3" key="1">
    <citation type="submission" date="2016-10" db="EMBL/GenBank/DDBJ databases">
        <authorList>
            <person name="de Groot N.N."/>
        </authorList>
    </citation>
    <scope>NUCLEOTIDE SEQUENCE [LARGE SCALE GENOMIC DNA]</scope>
    <source>
        <strain>GEY</strain>
        <strain evidence="3">DSM 9560</strain>
    </source>
</reference>
<dbReference type="EMBL" id="FONY01000085">
    <property type="protein sequence ID" value="SFF61785.1"/>
    <property type="molecule type" value="Genomic_DNA"/>
</dbReference>
<dbReference type="AlphaFoldDB" id="A0A1I2K3L3"/>
<dbReference type="Gene3D" id="2.180.10.10">
    <property type="entry name" value="RHS repeat-associated core"/>
    <property type="match status" value="1"/>
</dbReference>
<keyword evidence="1" id="KW-0472">Membrane</keyword>